<protein>
    <submittedName>
        <fullName evidence="3">Fibronectin type 3 domain-containing protein</fullName>
    </submittedName>
</protein>
<comment type="caution">
    <text evidence="3">The sequence shown here is derived from an EMBL/GenBank/DDBJ whole genome shotgun (WGS) entry which is preliminary data.</text>
</comment>
<feature type="domain" description="Fibronectin type-III" evidence="2">
    <location>
        <begin position="101"/>
        <end position="209"/>
    </location>
</feature>
<dbReference type="InterPro" id="IPR003961">
    <property type="entry name" value="FN3_dom"/>
</dbReference>
<dbReference type="EMBL" id="JANUBF010000032">
    <property type="protein sequence ID" value="MCS4037994.1"/>
    <property type="molecule type" value="Genomic_DNA"/>
</dbReference>
<dbReference type="GO" id="GO:0016020">
    <property type="term" value="C:membrane"/>
    <property type="evidence" value="ECO:0007669"/>
    <property type="project" value="UniProtKB-SubCell"/>
</dbReference>
<dbReference type="SUPFAM" id="SSF49265">
    <property type="entry name" value="Fibronectin type III"/>
    <property type="match status" value="2"/>
</dbReference>
<dbReference type="PROSITE" id="PS50853">
    <property type="entry name" value="FN3"/>
    <property type="match status" value="3"/>
</dbReference>
<organism evidence="3 4">
    <name type="scientific">Salinibacter ruber</name>
    <dbReference type="NCBI Taxonomy" id="146919"/>
    <lineage>
        <taxon>Bacteria</taxon>
        <taxon>Pseudomonadati</taxon>
        <taxon>Rhodothermota</taxon>
        <taxon>Rhodothermia</taxon>
        <taxon>Rhodothermales</taxon>
        <taxon>Salinibacteraceae</taxon>
        <taxon>Salinibacter</taxon>
    </lineage>
</organism>
<dbReference type="AlphaFoldDB" id="A0A9X2UNK3"/>
<dbReference type="InterPro" id="IPR013783">
    <property type="entry name" value="Ig-like_fold"/>
</dbReference>
<sequence length="620" mass="67720">MRGAQSASAFRSELSGERMAALQERLGVSSPLEVYYELRADRTTALRFALTDTTLARALGYLHVDEEAPEGTVTYRAEFVGPNGNPTGEELTETTQVPGERPAAPTDLSASQDGEQLSLTWSYPATTTDIPDNVVSFRVYQVVRSGRERVTPGEVQLRLVRKSEQTKRIPVPPAGTTYRFFVVAVDVTSQESLPSDTLRFTVEDKTPPAPPQGVRARVPEEEAVEVNWLISPEPDVAGYHVYRTTRVIEKGTRLTSEPLPSDSTSYIDSTFAGGGQYIYRITAVDSAGNESGPGQDAQAFVNDRTPPSAPSAISAQYDSSSGRMRLTWQHDSESGDFAGYALLRRELGESALFTRLDSDGTDGRSLVDEGPAGQGFREGGRYRYGVAARDEAKNFSDTTFTTVKVRNVTPPERPERFVARSPDGLDIDLRWTSPPDRDVTTYRIYRRTGDTTAAQAEMPDTAVAEVPAPTTFFEDTTAAVPNTYVYRIAAVDSVGLEGTMSEPVQFTLRDDAPPRPVRNVQAVVTDSTETRLTETPSAKARDVRVVWGRVAAPDLSGYRVYRASLPTGTYEPVHTAGPESTAWTDPSGSVGTWYRVRALDTSGNQSRPSEPAQAQSPEDR</sequence>
<dbReference type="Proteomes" id="UP001155040">
    <property type="component" value="Unassembled WGS sequence"/>
</dbReference>
<feature type="domain" description="Fibronectin type-III" evidence="2">
    <location>
        <begin position="210"/>
        <end position="308"/>
    </location>
</feature>
<dbReference type="InterPro" id="IPR036116">
    <property type="entry name" value="FN3_sf"/>
</dbReference>
<dbReference type="Gene3D" id="2.60.40.10">
    <property type="entry name" value="Immunoglobulins"/>
    <property type="match status" value="5"/>
</dbReference>
<dbReference type="CDD" id="cd00063">
    <property type="entry name" value="FN3"/>
    <property type="match status" value="2"/>
</dbReference>
<feature type="compositionally biased region" description="Polar residues" evidence="1">
    <location>
        <begin position="581"/>
        <end position="590"/>
    </location>
</feature>
<feature type="region of interest" description="Disordered" evidence="1">
    <location>
        <begin position="569"/>
        <end position="620"/>
    </location>
</feature>
<dbReference type="RefSeq" id="WP_146031977.1">
    <property type="nucleotide sequence ID" value="NZ_JANTZC010000031.1"/>
</dbReference>
<evidence type="ECO:0000259" key="2">
    <source>
        <dbReference type="PROSITE" id="PS50853"/>
    </source>
</evidence>
<name>A0A9X2UNK3_9BACT</name>
<evidence type="ECO:0000313" key="3">
    <source>
        <dbReference type="EMBL" id="MCS4037994.1"/>
    </source>
</evidence>
<dbReference type="SMART" id="SM00060">
    <property type="entry name" value="FN3"/>
    <property type="match status" value="4"/>
</dbReference>
<dbReference type="InterPro" id="IPR050713">
    <property type="entry name" value="RTP_Phos/Ushers"/>
</dbReference>
<evidence type="ECO:0000313" key="4">
    <source>
        <dbReference type="Proteomes" id="UP001155040"/>
    </source>
</evidence>
<gene>
    <name evidence="3" type="ORF">GGQ01_003083</name>
</gene>
<accession>A0A9X2UNK3</accession>
<proteinExistence type="predicted"/>
<evidence type="ECO:0000256" key="1">
    <source>
        <dbReference type="SAM" id="MobiDB-lite"/>
    </source>
</evidence>
<feature type="domain" description="Fibronectin type-III" evidence="2">
    <location>
        <begin position="410"/>
        <end position="511"/>
    </location>
</feature>
<feature type="region of interest" description="Disordered" evidence="1">
    <location>
        <begin position="81"/>
        <end position="114"/>
    </location>
</feature>
<dbReference type="PANTHER" id="PTHR46957">
    <property type="entry name" value="CYTOKINE RECEPTOR"/>
    <property type="match status" value="1"/>
</dbReference>
<feature type="compositionally biased region" description="Polar residues" evidence="1">
    <location>
        <begin position="601"/>
        <end position="620"/>
    </location>
</feature>
<reference evidence="3" key="1">
    <citation type="submission" date="2022-08" db="EMBL/GenBank/DDBJ databases">
        <title>Genomic Encyclopedia of Type Strains, Phase V (KMG-V): Genome sequencing to study the core and pangenomes of soil and plant-associated prokaryotes.</title>
        <authorList>
            <person name="Whitman W."/>
        </authorList>
    </citation>
    <scope>NUCLEOTIDE SEQUENCE</scope>
    <source>
        <strain evidence="3">SP3012</strain>
    </source>
</reference>
<dbReference type="PANTHER" id="PTHR46957:SF3">
    <property type="entry name" value="CYTOKINE RECEPTOR"/>
    <property type="match status" value="1"/>
</dbReference>